<name>A0A2A8CY55_9BACT</name>
<accession>A0A2A8CY55</accession>
<dbReference type="InterPro" id="IPR032820">
    <property type="entry name" value="ATPase_put"/>
</dbReference>
<dbReference type="EMBL" id="PDEQ01000004">
    <property type="protein sequence ID" value="PEN13560.1"/>
    <property type="molecule type" value="Genomic_DNA"/>
</dbReference>
<proteinExistence type="predicted"/>
<keyword evidence="4" id="KW-1185">Reference proteome</keyword>
<gene>
    <name evidence="3" type="ORF">CRI94_09625</name>
</gene>
<feature type="transmembrane region" description="Helical" evidence="2">
    <location>
        <begin position="43"/>
        <end position="68"/>
    </location>
</feature>
<evidence type="ECO:0000256" key="1">
    <source>
        <dbReference type="SAM" id="MobiDB-lite"/>
    </source>
</evidence>
<sequence>MGKASWQESLRVAGPHIDLGYRIAAAILIFGGGGAWLDRYLETVPWLSIAGTVLSFVAILGIIMRFNIEEEQKKVRRRKKSESGASDSGTSPDG</sequence>
<evidence type="ECO:0008006" key="5">
    <source>
        <dbReference type="Google" id="ProtNLM"/>
    </source>
</evidence>
<feature type="region of interest" description="Disordered" evidence="1">
    <location>
        <begin position="73"/>
        <end position="94"/>
    </location>
</feature>
<dbReference type="AlphaFoldDB" id="A0A2A8CY55"/>
<organism evidence="3 4">
    <name type="scientific">Longibacter salinarum</name>
    <dbReference type="NCBI Taxonomy" id="1850348"/>
    <lineage>
        <taxon>Bacteria</taxon>
        <taxon>Pseudomonadati</taxon>
        <taxon>Rhodothermota</taxon>
        <taxon>Rhodothermia</taxon>
        <taxon>Rhodothermales</taxon>
        <taxon>Salisaetaceae</taxon>
        <taxon>Longibacter</taxon>
    </lineage>
</organism>
<keyword evidence="2" id="KW-0812">Transmembrane</keyword>
<keyword evidence="2" id="KW-0472">Membrane</keyword>
<protein>
    <recommendedName>
        <fullName evidence="5">AtpZ/AtpI family protein</fullName>
    </recommendedName>
</protein>
<dbReference type="Proteomes" id="UP000220102">
    <property type="component" value="Unassembled WGS sequence"/>
</dbReference>
<evidence type="ECO:0000313" key="3">
    <source>
        <dbReference type="EMBL" id="PEN13560.1"/>
    </source>
</evidence>
<evidence type="ECO:0000256" key="2">
    <source>
        <dbReference type="SAM" id="Phobius"/>
    </source>
</evidence>
<dbReference type="RefSeq" id="WP_098075482.1">
    <property type="nucleotide sequence ID" value="NZ_PDEQ01000004.1"/>
</dbReference>
<comment type="caution">
    <text evidence="3">The sequence shown here is derived from an EMBL/GenBank/DDBJ whole genome shotgun (WGS) entry which is preliminary data.</text>
</comment>
<reference evidence="3 4" key="1">
    <citation type="submission" date="2017-10" db="EMBL/GenBank/DDBJ databases">
        <title>Draft genome of Longibacter Salinarum.</title>
        <authorList>
            <person name="Goh K.M."/>
            <person name="Shamsir M.S."/>
            <person name="Lim S.W."/>
        </authorList>
    </citation>
    <scope>NUCLEOTIDE SEQUENCE [LARGE SCALE GENOMIC DNA]</scope>
    <source>
        <strain evidence="3 4">KCTC 52045</strain>
    </source>
</reference>
<evidence type="ECO:0000313" key="4">
    <source>
        <dbReference type="Proteomes" id="UP000220102"/>
    </source>
</evidence>
<dbReference type="Pfam" id="PF09527">
    <property type="entry name" value="ATPase_gene1"/>
    <property type="match status" value="1"/>
</dbReference>
<keyword evidence="2" id="KW-1133">Transmembrane helix</keyword>
<feature type="transmembrane region" description="Helical" evidence="2">
    <location>
        <begin position="20"/>
        <end position="37"/>
    </location>
</feature>
<feature type="compositionally biased region" description="Polar residues" evidence="1">
    <location>
        <begin position="83"/>
        <end position="94"/>
    </location>
</feature>